<gene>
    <name evidence="1" type="ORF">J2S43_003229</name>
</gene>
<dbReference type="RefSeq" id="WP_306829944.1">
    <property type="nucleotide sequence ID" value="NZ_JAUSRA010000001.1"/>
</dbReference>
<comment type="caution">
    <text evidence="1">The sequence shown here is derived from an EMBL/GenBank/DDBJ whole genome shotgun (WGS) entry which is preliminary data.</text>
</comment>
<accession>A0ABT9MTG0</accession>
<dbReference type="Gene3D" id="1.10.150.430">
    <property type="entry name" value="DUF3349, helical bundle"/>
    <property type="match status" value="1"/>
</dbReference>
<name>A0ABT9MTG0_9ACTN</name>
<organism evidence="1 2">
    <name type="scientific">Catenuloplanes nepalensis</name>
    <dbReference type="NCBI Taxonomy" id="587533"/>
    <lineage>
        <taxon>Bacteria</taxon>
        <taxon>Bacillati</taxon>
        <taxon>Actinomycetota</taxon>
        <taxon>Actinomycetes</taxon>
        <taxon>Micromonosporales</taxon>
        <taxon>Micromonosporaceae</taxon>
        <taxon>Catenuloplanes</taxon>
    </lineage>
</organism>
<dbReference type="Proteomes" id="UP001240984">
    <property type="component" value="Unassembled WGS sequence"/>
</dbReference>
<proteinExistence type="predicted"/>
<dbReference type="EMBL" id="JAUSRA010000001">
    <property type="protein sequence ID" value="MDP9794717.1"/>
    <property type="molecule type" value="Genomic_DNA"/>
</dbReference>
<protein>
    <recommendedName>
        <fullName evidence="3">DUF3349 domain-containing protein</fullName>
    </recommendedName>
</protein>
<evidence type="ECO:0008006" key="3">
    <source>
        <dbReference type="Google" id="ProtNLM"/>
    </source>
</evidence>
<keyword evidence="2" id="KW-1185">Reference proteome</keyword>
<evidence type="ECO:0000313" key="1">
    <source>
        <dbReference type="EMBL" id="MDP9794717.1"/>
    </source>
</evidence>
<reference evidence="1 2" key="1">
    <citation type="submission" date="2023-07" db="EMBL/GenBank/DDBJ databases">
        <title>Sequencing the genomes of 1000 actinobacteria strains.</title>
        <authorList>
            <person name="Klenk H.-P."/>
        </authorList>
    </citation>
    <scope>NUCLEOTIDE SEQUENCE [LARGE SCALE GENOMIC DNA]</scope>
    <source>
        <strain evidence="1 2">DSM 44710</strain>
    </source>
</reference>
<dbReference type="InterPro" id="IPR044918">
    <property type="entry name" value="DUF3349_helical"/>
</dbReference>
<sequence length="90" mass="10002">MTELLRRAFPGGLGDEDYPVLFAALYEDMSDEQLSKAVARFSRRERLAVWNDIPRVMSDRTISRERVAAMSGRLRAAGWVPDEGDGDGAG</sequence>
<evidence type="ECO:0000313" key="2">
    <source>
        <dbReference type="Proteomes" id="UP001240984"/>
    </source>
</evidence>